<dbReference type="Pfam" id="PF13243">
    <property type="entry name" value="SQHop_cyclase_C"/>
    <property type="match status" value="1"/>
</dbReference>
<dbReference type="InterPro" id="IPR032697">
    <property type="entry name" value="SQ_cyclase_N"/>
</dbReference>
<keyword evidence="8" id="KW-1185">Reference proteome</keyword>
<dbReference type="InterPro" id="IPR032696">
    <property type="entry name" value="SQ_cyclase_C"/>
</dbReference>
<dbReference type="Pfam" id="PF13249">
    <property type="entry name" value="SQHop_cyclase_N"/>
    <property type="match status" value="1"/>
</dbReference>
<feature type="domain" description="Squalene cyclase C-terminal" evidence="5">
    <location>
        <begin position="305"/>
        <end position="620"/>
    </location>
</feature>
<dbReference type="GO" id="GO:0016866">
    <property type="term" value="F:intramolecular transferase activity"/>
    <property type="evidence" value="ECO:0007669"/>
    <property type="project" value="InterPro"/>
</dbReference>
<gene>
    <name evidence="7" type="primary">sqhC</name>
    <name evidence="7" type="ORF">J27TS8_11520</name>
</gene>
<keyword evidence="3" id="KW-0677">Repeat</keyword>
<feature type="domain" description="Squalene cyclase N-terminal" evidence="6">
    <location>
        <begin position="13"/>
        <end position="290"/>
    </location>
</feature>
<evidence type="ECO:0000313" key="7">
    <source>
        <dbReference type="EMBL" id="GIN61159.1"/>
    </source>
</evidence>
<evidence type="ECO:0000256" key="4">
    <source>
        <dbReference type="ARBA" id="ARBA00023235"/>
    </source>
</evidence>
<name>A0A920BSV9_9BACI</name>
<dbReference type="GO" id="GO:0005811">
    <property type="term" value="C:lipid droplet"/>
    <property type="evidence" value="ECO:0007669"/>
    <property type="project" value="InterPro"/>
</dbReference>
<evidence type="ECO:0000256" key="1">
    <source>
        <dbReference type="ARBA" id="ARBA00004999"/>
    </source>
</evidence>
<dbReference type="InterPro" id="IPR008930">
    <property type="entry name" value="Terpenoid_cyclase/PrenylTrfase"/>
</dbReference>
<comment type="caution">
    <text evidence="7">The sequence shown here is derived from an EMBL/GenBank/DDBJ whole genome shotgun (WGS) entry which is preliminary data.</text>
</comment>
<dbReference type="NCBIfam" id="TIGR01787">
    <property type="entry name" value="squalene_cyclas"/>
    <property type="match status" value="1"/>
</dbReference>
<sequence>MKDKVHDGINYLVNILKREQSESGSWEYPFETGISTDCYMIILLRSLEIDDENLIKELGKRILSRQEKNGAWKIFYDEEGDGNLTATLEAYYALLYSGYYEKSDKRLRAARRFIVANGGAHKAHLFTKIMLAITGQYKWPDFFPIPLEFILLPTSFPINFYQLSVFGRANLLPIMILAEQKFILKTERSPDLSELFLREEEETEDYSEEWRDFTSLVTDGLEKIVGLPSQLKKRARTKGKQYMLAHIEKDGTFYSYFSSTFLMIFALITFNDKRLQPIIKRAVNGLKGMRTTINGYTHMQYTTASVWNTSLISYALQEAGISSEDEVVVKANQYLIQKQHHLYGDWVIHNSNASPGGWGFSNINTINPDVDDTTASLRALARSVTTNFSHRQAWDRGVLWLLSMQNEDGGWPAFEKNTNRSFLKLLPIEKAEFILADPASPDLTGRTLHFLGDFTNLKAPHPAIQAGVRSILRNQEKDGSWYGRWGICYLYGTWAAITGLTAVGVLPSHTAISKGIEWLKRIQNKDGGWGESCKSDSAGKFVPLVSTLTHTAWAVDALIAASERPMKAIDKGIDFLLTHLDREDWTTAYPKGQGMAGDFYIHYHSYRYIYPLLALSHYKNKYMASGHKNI</sequence>
<proteinExistence type="inferred from homology"/>
<evidence type="ECO:0000256" key="2">
    <source>
        <dbReference type="ARBA" id="ARBA00009755"/>
    </source>
</evidence>
<keyword evidence="4" id="KW-0413">Isomerase</keyword>
<comment type="similarity">
    <text evidence="2">Belongs to the terpene cyclase/mutase family.</text>
</comment>
<evidence type="ECO:0000256" key="3">
    <source>
        <dbReference type="ARBA" id="ARBA00022737"/>
    </source>
</evidence>
<dbReference type="AlphaFoldDB" id="A0A920BSV9"/>
<protein>
    <submittedName>
        <fullName evidence="7">Sporulenol synthase</fullName>
    </submittedName>
</protein>
<dbReference type="Proteomes" id="UP000682111">
    <property type="component" value="Unassembled WGS sequence"/>
</dbReference>
<dbReference type="PROSITE" id="PS01074">
    <property type="entry name" value="TERPENE_SYNTHASES"/>
    <property type="match status" value="1"/>
</dbReference>
<comment type="pathway">
    <text evidence="1">Secondary metabolite biosynthesis; hopanoid biosynthesis.</text>
</comment>
<dbReference type="GO" id="GO:0016104">
    <property type="term" value="P:triterpenoid biosynthetic process"/>
    <property type="evidence" value="ECO:0007669"/>
    <property type="project" value="InterPro"/>
</dbReference>
<dbReference type="InterPro" id="IPR002365">
    <property type="entry name" value="Terpene_synthase_CS"/>
</dbReference>
<organism evidence="7 8">
    <name type="scientific">Robertmurraya siralis</name>
    <dbReference type="NCBI Taxonomy" id="77777"/>
    <lineage>
        <taxon>Bacteria</taxon>
        <taxon>Bacillati</taxon>
        <taxon>Bacillota</taxon>
        <taxon>Bacilli</taxon>
        <taxon>Bacillales</taxon>
        <taxon>Bacillaceae</taxon>
        <taxon>Robertmurraya</taxon>
    </lineage>
</organism>
<reference evidence="7" key="1">
    <citation type="submission" date="2021-03" db="EMBL/GenBank/DDBJ databases">
        <title>Antimicrobial resistance genes in bacteria isolated from Japanese honey, and their potential for conferring macrolide and lincosamide resistance in the American foulbrood pathogen Paenibacillus larvae.</title>
        <authorList>
            <person name="Okamoto M."/>
            <person name="Kumagai M."/>
            <person name="Kanamori H."/>
            <person name="Takamatsu D."/>
        </authorList>
    </citation>
    <scope>NUCLEOTIDE SEQUENCE</scope>
    <source>
        <strain evidence="7">J27TS8</strain>
    </source>
</reference>
<dbReference type="SFLD" id="SFLDG01016">
    <property type="entry name" value="Prenyltransferase_Like_2"/>
    <property type="match status" value="1"/>
</dbReference>
<accession>A0A920BSV9</accession>
<dbReference type="PANTHER" id="PTHR11764:SF20">
    <property type="entry name" value="LANOSTEROL SYNTHASE"/>
    <property type="match status" value="1"/>
</dbReference>
<evidence type="ECO:0000259" key="5">
    <source>
        <dbReference type="Pfam" id="PF13243"/>
    </source>
</evidence>
<dbReference type="SUPFAM" id="SSF48239">
    <property type="entry name" value="Terpenoid cyclases/Protein prenyltransferases"/>
    <property type="match status" value="2"/>
</dbReference>
<dbReference type="EMBL" id="BORC01000001">
    <property type="protein sequence ID" value="GIN61159.1"/>
    <property type="molecule type" value="Genomic_DNA"/>
</dbReference>
<dbReference type="InterPro" id="IPR018333">
    <property type="entry name" value="Squalene_cyclase"/>
</dbReference>
<evidence type="ECO:0000313" key="8">
    <source>
        <dbReference type="Proteomes" id="UP000682111"/>
    </source>
</evidence>
<dbReference type="Gene3D" id="1.50.10.20">
    <property type="match status" value="2"/>
</dbReference>
<evidence type="ECO:0000259" key="6">
    <source>
        <dbReference type="Pfam" id="PF13249"/>
    </source>
</evidence>
<dbReference type="PANTHER" id="PTHR11764">
    <property type="entry name" value="TERPENE CYCLASE/MUTASE FAMILY MEMBER"/>
    <property type="match status" value="1"/>
</dbReference>